<reference evidence="1" key="1">
    <citation type="submission" date="2016-10" db="EMBL/GenBank/DDBJ databases">
        <authorList>
            <person name="de Groot N.N."/>
        </authorList>
    </citation>
    <scope>NUCLEOTIDE SEQUENCE</scope>
</reference>
<dbReference type="InterPro" id="IPR007553">
    <property type="entry name" value="2-thiour_desulf"/>
</dbReference>
<protein>
    <submittedName>
        <fullName evidence="1">Purine nucleoside phosphorylase</fullName>
        <ecNumber evidence="1">2.4.2.1</ecNumber>
    </submittedName>
</protein>
<accession>A0A1W1BA22</accession>
<dbReference type="Pfam" id="PF04463">
    <property type="entry name" value="2-thiour_desulf"/>
    <property type="match status" value="1"/>
</dbReference>
<evidence type="ECO:0000313" key="1">
    <source>
        <dbReference type="EMBL" id="SFV50406.1"/>
    </source>
</evidence>
<dbReference type="GO" id="GO:0004731">
    <property type="term" value="F:purine-nucleoside phosphorylase activity"/>
    <property type="evidence" value="ECO:0007669"/>
    <property type="project" value="UniProtKB-EC"/>
</dbReference>
<gene>
    <name evidence="1" type="ORF">MNB_SV-12-743</name>
</gene>
<dbReference type="PANTHER" id="PTHR30087">
    <property type="entry name" value="INNER MEMBRANE PROTEIN"/>
    <property type="match status" value="1"/>
</dbReference>
<keyword evidence="1" id="KW-0328">Glycosyltransferase</keyword>
<name>A0A1W1BA22_9ZZZZ</name>
<dbReference type="PANTHER" id="PTHR30087:SF1">
    <property type="entry name" value="HYPOTHETICAL CYTOSOLIC PROTEIN"/>
    <property type="match status" value="1"/>
</dbReference>
<dbReference type="EMBL" id="FPHE01000004">
    <property type="protein sequence ID" value="SFV50406.1"/>
    <property type="molecule type" value="Genomic_DNA"/>
</dbReference>
<sequence>MKKKLLISSCLIGENVKYNGKNNLIDLTQLREKYELIPFCPEVAGGLPTPRPPSEIISTTPLKLINCQGEDVTDNFIKGAKKTVDLVKKEGIKKALLKANSPSCSSTFVYDGTFSGKLIKGKGVTTLFLEEIGVEVFDENSKFWL</sequence>
<dbReference type="AlphaFoldDB" id="A0A1W1BA22"/>
<dbReference type="EC" id="2.4.2.1" evidence="1"/>
<keyword evidence="1" id="KW-0808">Transferase</keyword>
<proteinExistence type="predicted"/>
<organism evidence="1">
    <name type="scientific">hydrothermal vent metagenome</name>
    <dbReference type="NCBI Taxonomy" id="652676"/>
    <lineage>
        <taxon>unclassified sequences</taxon>
        <taxon>metagenomes</taxon>
        <taxon>ecological metagenomes</taxon>
    </lineage>
</organism>